<evidence type="ECO:0000256" key="2">
    <source>
        <dbReference type="ARBA" id="ARBA00022801"/>
    </source>
</evidence>
<evidence type="ECO:0000256" key="4">
    <source>
        <dbReference type="ARBA" id="ARBA00022840"/>
    </source>
</evidence>
<dbReference type="GO" id="GO:0005524">
    <property type="term" value="F:ATP binding"/>
    <property type="evidence" value="ECO:0007669"/>
    <property type="project" value="UniProtKB-KW"/>
</dbReference>
<dbReference type="PANTHER" id="PTHR18934:SF221">
    <property type="entry name" value="ATP-DEPENDENT RNA HELICASE DHX34-RELATED"/>
    <property type="match status" value="1"/>
</dbReference>
<dbReference type="CDD" id="cd17917">
    <property type="entry name" value="DEXHc_RHA-like"/>
    <property type="match status" value="1"/>
</dbReference>
<dbReference type="PROSITE" id="PS51192">
    <property type="entry name" value="HELICASE_ATP_BIND_1"/>
    <property type="match status" value="1"/>
</dbReference>
<name>A0AA86V5S8_9EUKA</name>
<keyword evidence="1" id="KW-0547">Nucleotide-binding</keyword>
<dbReference type="SMART" id="SM00487">
    <property type="entry name" value="DEXDc"/>
    <property type="match status" value="1"/>
</dbReference>
<dbReference type="Gene3D" id="3.40.50.300">
    <property type="entry name" value="P-loop containing nucleotide triphosphate hydrolases"/>
    <property type="match status" value="2"/>
</dbReference>
<protein>
    <submittedName>
        <fullName evidence="7">ATP-dependent RNA helicase</fullName>
    </submittedName>
    <submittedName>
        <fullName evidence="8">ATP-dependent_RNA helicase</fullName>
    </submittedName>
</protein>
<dbReference type="CDD" id="cd18791">
    <property type="entry name" value="SF2_C_RHA"/>
    <property type="match status" value="1"/>
</dbReference>
<reference evidence="7" key="1">
    <citation type="submission" date="2023-06" db="EMBL/GenBank/DDBJ databases">
        <authorList>
            <person name="Kurt Z."/>
        </authorList>
    </citation>
    <scope>NUCLEOTIDE SEQUENCE</scope>
</reference>
<dbReference type="PROSITE" id="PS00690">
    <property type="entry name" value="DEAH_ATP_HELICASE"/>
    <property type="match status" value="1"/>
</dbReference>
<proteinExistence type="predicted"/>
<reference evidence="8 9" key="2">
    <citation type="submission" date="2024-07" db="EMBL/GenBank/DDBJ databases">
        <authorList>
            <person name="Akdeniz Z."/>
        </authorList>
    </citation>
    <scope>NUCLEOTIDE SEQUENCE [LARGE SCALE GENOMIC DNA]</scope>
</reference>
<dbReference type="InterPro" id="IPR027417">
    <property type="entry name" value="P-loop_NTPase"/>
</dbReference>
<evidence type="ECO:0000313" key="7">
    <source>
        <dbReference type="EMBL" id="CAI9977367.1"/>
    </source>
</evidence>
<dbReference type="GO" id="GO:0004386">
    <property type="term" value="F:helicase activity"/>
    <property type="evidence" value="ECO:0007669"/>
    <property type="project" value="UniProtKB-KW"/>
</dbReference>
<dbReference type="InterPro" id="IPR011545">
    <property type="entry name" value="DEAD/DEAH_box_helicase_dom"/>
</dbReference>
<dbReference type="Proteomes" id="UP001642409">
    <property type="component" value="Unassembled WGS sequence"/>
</dbReference>
<feature type="domain" description="Helicase C-terminal" evidence="6">
    <location>
        <begin position="804"/>
        <end position="979"/>
    </location>
</feature>
<organism evidence="7">
    <name type="scientific">Hexamita inflata</name>
    <dbReference type="NCBI Taxonomy" id="28002"/>
    <lineage>
        <taxon>Eukaryota</taxon>
        <taxon>Metamonada</taxon>
        <taxon>Diplomonadida</taxon>
        <taxon>Hexamitidae</taxon>
        <taxon>Hexamitinae</taxon>
        <taxon>Hexamita</taxon>
    </lineage>
</organism>
<keyword evidence="3 7" id="KW-0347">Helicase</keyword>
<evidence type="ECO:0000256" key="3">
    <source>
        <dbReference type="ARBA" id="ARBA00022806"/>
    </source>
</evidence>
<evidence type="ECO:0000313" key="8">
    <source>
        <dbReference type="EMBL" id="CAL5988590.1"/>
    </source>
</evidence>
<accession>A0AA86V5S8</accession>
<dbReference type="Pfam" id="PF00270">
    <property type="entry name" value="DEAD"/>
    <property type="match status" value="1"/>
</dbReference>
<feature type="domain" description="Helicase ATP-binding" evidence="5">
    <location>
        <begin position="570"/>
        <end position="736"/>
    </location>
</feature>
<dbReference type="Pfam" id="PF00271">
    <property type="entry name" value="Helicase_C"/>
    <property type="match status" value="1"/>
</dbReference>
<dbReference type="InterPro" id="IPR002464">
    <property type="entry name" value="DNA/RNA_helicase_DEAH_CS"/>
</dbReference>
<keyword evidence="9" id="KW-1185">Reference proteome</keyword>
<sequence length="1310" mass="150648">MSETKLFPALSSYNLQFPFDAAIYQKMKDFLLRNNLVIPKQLGSLNGVDQQILFNELCGFGFDPADVQLALNTLFIDNCLLEPVPTIKDKWKSMFLKRMESHRSDLISLLLLTLPPAQIPSEFGGSKLSAKLRFISTTEKLEQDSTTGNIPILKANERKPRRWRKQAGDTGTVESAEQESILREQCIEVLSKTQLVSEPLLKPLAAAVNLNIQLCYLTAITSVMTYQKGVPRIPKELNNSSLQNQIIQLRKNELQLISVSGFNVYQCTETTDLKLRPKCYQDMDMWVVNYSLPFSPYVEVSIYFHLQSVEDVEYMHDFVDLKTIPEQPLIVDKQLWKQNLQFKGSYPLVIPYIDCHSKQLSSYGKAVLLKQLYHAVNNKKYNEQPILQALLTLADPQTENLFKQYEEILQASIQLSTLNTKKFSKEDLQDSYFMDTVKKLSKTQQLKKQTIIPLSPFLFAYKELDQAIPNVQTTIQENHGNQQNNYLILEDRLVKFTEYHNQKLKHQEIKLQKQTFEYENRLKAPLQSISESIKQETYDKMIKTRNQDQYDQFLPQRQQLPIYQNKQQLMDAINENQVIILTAQTGTGKSSNLPQIIVEYSKKCRIMITQPRKIAAISLATRVAQESGFKLKQAVGYTVKGKAEYCEDTIILFCTIGTIVRKLINNISELQRYSHIIIDEVHERDISTDIFLGMIKNHYQEYAKKIELPKIIIMSATIDGEKFSNYFTGLKVGHFAIDGKQYKLQKYYLDDLLNIGIKLPLKTSRKKTDVMELDDPYDDYNDVEDIEDTILTIQDIDQIDDFQVNNQLICQILSRKIYNSASVKGNVLVFLPGVYEITSLQQFMSKTQLFTDIDVLPCHSMISLDEQQYLFKYSNKNRVILATNMAEASVTLPNIIAVIDTGLERSVQYFPKLRKHVFSTKFVSKESAQQRAGRAGRVCDGFVYATYSQKTFASFDPYRKPEITTASLANACMQLCLLSDQYNSESHISNHTPTAPALHILSQPHIFLQQLLDAPTKSKIYMNIKELVDNNFCVIHVNNFKEFEQINENSPQETILTSFSTEIKMTKFGSETAFLPIEPIFGRILYYGSLFGMDPILAKQMVSIVSVGQSQVLKKINTDCINLEQSSDHLLLIKLFRKYLNKENLSRYQVNNSGLQSMRDTMLELVDGYDIDCSDKDIKLLIPILQIAMWPNLAHWTQGIFKMVKNSAVELKVHPSSLMFRQKQRLVMYNEQLITKQSYMTTCSPGSIVGLLFCCENAQVNFRNRTIQCFDLEFNIPPIWAVVLIQYFQIVKEYGVGYDLIKELMRVESQ</sequence>
<keyword evidence="4" id="KW-0067">ATP-binding</keyword>
<dbReference type="GO" id="GO:0003723">
    <property type="term" value="F:RNA binding"/>
    <property type="evidence" value="ECO:0007669"/>
    <property type="project" value="TreeGrafter"/>
</dbReference>
<dbReference type="EMBL" id="CAXDID020000022">
    <property type="protein sequence ID" value="CAL5988590.1"/>
    <property type="molecule type" value="Genomic_DNA"/>
</dbReference>
<dbReference type="EMBL" id="CATOUU010001177">
    <property type="protein sequence ID" value="CAI9977367.1"/>
    <property type="molecule type" value="Genomic_DNA"/>
</dbReference>
<keyword evidence="2" id="KW-0378">Hydrolase</keyword>
<comment type="caution">
    <text evidence="7">The sequence shown here is derived from an EMBL/GenBank/DDBJ whole genome shotgun (WGS) entry which is preliminary data.</text>
</comment>
<dbReference type="PANTHER" id="PTHR18934">
    <property type="entry name" value="ATP-DEPENDENT RNA HELICASE"/>
    <property type="match status" value="1"/>
</dbReference>
<dbReference type="SMART" id="SM00490">
    <property type="entry name" value="HELICc"/>
    <property type="match status" value="1"/>
</dbReference>
<dbReference type="GO" id="GO:0016787">
    <property type="term" value="F:hydrolase activity"/>
    <property type="evidence" value="ECO:0007669"/>
    <property type="project" value="UniProtKB-KW"/>
</dbReference>
<dbReference type="InterPro" id="IPR014001">
    <property type="entry name" value="Helicase_ATP-bd"/>
</dbReference>
<evidence type="ECO:0000256" key="1">
    <source>
        <dbReference type="ARBA" id="ARBA00022741"/>
    </source>
</evidence>
<dbReference type="SUPFAM" id="SSF52540">
    <property type="entry name" value="P-loop containing nucleoside triphosphate hydrolases"/>
    <property type="match status" value="1"/>
</dbReference>
<evidence type="ECO:0000259" key="6">
    <source>
        <dbReference type="PROSITE" id="PS51194"/>
    </source>
</evidence>
<dbReference type="PROSITE" id="PS51194">
    <property type="entry name" value="HELICASE_CTER"/>
    <property type="match status" value="1"/>
</dbReference>
<gene>
    <name evidence="8" type="ORF">HINF_LOCUS10451</name>
    <name evidence="7" type="ORF">HINF_LOCUS65012</name>
</gene>
<evidence type="ECO:0000259" key="5">
    <source>
        <dbReference type="PROSITE" id="PS51192"/>
    </source>
</evidence>
<evidence type="ECO:0000313" key="9">
    <source>
        <dbReference type="Proteomes" id="UP001642409"/>
    </source>
</evidence>
<dbReference type="InterPro" id="IPR001650">
    <property type="entry name" value="Helicase_C-like"/>
</dbReference>